<protein>
    <submittedName>
        <fullName evidence="2">DUF2812 domain-containing protein</fullName>
    </submittedName>
</protein>
<proteinExistence type="predicted"/>
<feature type="transmembrane region" description="Helical" evidence="1">
    <location>
        <begin position="113"/>
        <end position="134"/>
    </location>
</feature>
<dbReference type="OrthoDB" id="8757095at2"/>
<sequence length="208" mass="24425">MIKFKFFINFDKEEKWLNEMAKQGFKLTNKSIGYVFQPSEPENATIKMDYRTFNKQDDFEDYRVLFEDSGWKHIAGTKGSGAQYFKKIDENGNEDIFSDADSKAARYKRISQMWISLATAFIPIFAVLISTGSIDAKAFLNPKLLYYTPGLWEETGAAFWRAFLFETPFVLFRVFFWALIPVTIVLYLIFAYKANKQYQKTQEDPYRK</sequence>
<dbReference type="RefSeq" id="WP_133236985.1">
    <property type="nucleotide sequence ID" value="NZ_SMRT01000038.1"/>
</dbReference>
<keyword evidence="1" id="KW-0812">Transmembrane</keyword>
<organism evidence="2 3">
    <name type="scientific">Paenibacillus piri</name>
    <dbReference type="NCBI Taxonomy" id="2547395"/>
    <lineage>
        <taxon>Bacteria</taxon>
        <taxon>Bacillati</taxon>
        <taxon>Bacillota</taxon>
        <taxon>Bacilli</taxon>
        <taxon>Bacillales</taxon>
        <taxon>Paenibacillaceae</taxon>
        <taxon>Paenibacillus</taxon>
    </lineage>
</organism>
<keyword evidence="1" id="KW-0472">Membrane</keyword>
<gene>
    <name evidence="2" type="ORF">E1757_34905</name>
</gene>
<reference evidence="2 3" key="1">
    <citation type="submission" date="2019-03" db="EMBL/GenBank/DDBJ databases">
        <title>This is whole genome sequence of Paenibacillus sp MS74 strain.</title>
        <authorList>
            <person name="Trinh H.N."/>
        </authorList>
    </citation>
    <scope>NUCLEOTIDE SEQUENCE [LARGE SCALE GENOMIC DNA]</scope>
    <source>
        <strain evidence="2 3">MS74</strain>
    </source>
</reference>
<comment type="caution">
    <text evidence="2">The sequence shown here is derived from an EMBL/GenBank/DDBJ whole genome shotgun (WGS) entry which is preliminary data.</text>
</comment>
<accession>A0A4R5K842</accession>
<dbReference type="EMBL" id="SMRT01000038">
    <property type="protein sequence ID" value="TDF89180.1"/>
    <property type="molecule type" value="Genomic_DNA"/>
</dbReference>
<evidence type="ECO:0000313" key="2">
    <source>
        <dbReference type="EMBL" id="TDF89180.1"/>
    </source>
</evidence>
<feature type="transmembrane region" description="Helical" evidence="1">
    <location>
        <begin position="170"/>
        <end position="190"/>
    </location>
</feature>
<evidence type="ECO:0000313" key="3">
    <source>
        <dbReference type="Proteomes" id="UP000295636"/>
    </source>
</evidence>
<name>A0A4R5K842_9BACL</name>
<dbReference type="Proteomes" id="UP000295636">
    <property type="component" value="Unassembled WGS sequence"/>
</dbReference>
<dbReference type="InterPro" id="IPR021359">
    <property type="entry name" value="DUF2812"/>
</dbReference>
<keyword evidence="1" id="KW-1133">Transmembrane helix</keyword>
<dbReference type="Pfam" id="PF11193">
    <property type="entry name" value="DUF2812"/>
    <property type="match status" value="1"/>
</dbReference>
<keyword evidence="3" id="KW-1185">Reference proteome</keyword>
<dbReference type="AlphaFoldDB" id="A0A4R5K842"/>
<evidence type="ECO:0000256" key="1">
    <source>
        <dbReference type="SAM" id="Phobius"/>
    </source>
</evidence>